<sequence>MEPSRRNNLSAATAAVILLLLFIMAAEMAPPVGASRPPCSHLSGDYIGVCMPFGDVDCADTCYDESPDNIGGGCGDDSRCYCATRCPT</sequence>
<evidence type="ECO:0000313" key="2">
    <source>
        <dbReference type="EMBL" id="CAL5000018.1"/>
    </source>
</evidence>
<dbReference type="Gene3D" id="3.30.30.10">
    <property type="entry name" value="Knottin, scorpion toxin-like"/>
    <property type="match status" value="1"/>
</dbReference>
<organism evidence="3 4">
    <name type="scientific">Urochloa decumbens</name>
    <dbReference type="NCBI Taxonomy" id="240449"/>
    <lineage>
        <taxon>Eukaryota</taxon>
        <taxon>Viridiplantae</taxon>
        <taxon>Streptophyta</taxon>
        <taxon>Embryophyta</taxon>
        <taxon>Tracheophyta</taxon>
        <taxon>Spermatophyta</taxon>
        <taxon>Magnoliopsida</taxon>
        <taxon>Liliopsida</taxon>
        <taxon>Poales</taxon>
        <taxon>Poaceae</taxon>
        <taxon>PACMAD clade</taxon>
        <taxon>Panicoideae</taxon>
        <taxon>Panicodae</taxon>
        <taxon>Paniceae</taxon>
        <taxon>Melinidinae</taxon>
        <taxon>Urochloa</taxon>
    </lineage>
</organism>
<dbReference type="SUPFAM" id="SSF57095">
    <property type="entry name" value="Scorpion toxin-like"/>
    <property type="match status" value="1"/>
</dbReference>
<evidence type="ECO:0000313" key="3">
    <source>
        <dbReference type="EMBL" id="CAL5000851.1"/>
    </source>
</evidence>
<reference evidence="4" key="1">
    <citation type="submission" date="2024-06" db="EMBL/GenBank/DDBJ databases">
        <authorList>
            <person name="Ryan C."/>
        </authorList>
    </citation>
    <scope>NUCLEOTIDE SEQUENCE [LARGE SCALE GENOMIC DNA]</scope>
</reference>
<dbReference type="InterPro" id="IPR036574">
    <property type="entry name" value="Scorpion_toxin-like_sf"/>
</dbReference>
<evidence type="ECO:0000256" key="1">
    <source>
        <dbReference type="SAM" id="SignalP"/>
    </source>
</evidence>
<dbReference type="Proteomes" id="UP001497457">
    <property type="component" value="Chromosome 26rd"/>
</dbReference>
<name>A0ABC9BGN5_9POAL</name>
<protein>
    <submittedName>
        <fullName evidence="3">Uncharacterized protein</fullName>
    </submittedName>
</protein>
<proteinExistence type="predicted"/>
<keyword evidence="1" id="KW-0732">Signal</keyword>
<feature type="chain" id="PRO_5044721596" evidence="1">
    <location>
        <begin position="35"/>
        <end position="88"/>
    </location>
</feature>
<dbReference type="EMBL" id="OZ075136">
    <property type="protein sequence ID" value="CAL5000851.1"/>
    <property type="molecule type" value="Genomic_DNA"/>
</dbReference>
<gene>
    <name evidence="2" type="ORF">URODEC1_LOCUS64636</name>
    <name evidence="3" type="ORF">URODEC1_LOCUS65064</name>
</gene>
<dbReference type="EMBL" id="OZ075135">
    <property type="protein sequence ID" value="CAL5000018.1"/>
    <property type="molecule type" value="Genomic_DNA"/>
</dbReference>
<dbReference type="AlphaFoldDB" id="A0ABC9BGN5"/>
<reference evidence="3 4" key="2">
    <citation type="submission" date="2024-10" db="EMBL/GenBank/DDBJ databases">
        <authorList>
            <person name="Ryan C."/>
        </authorList>
    </citation>
    <scope>NUCLEOTIDE SEQUENCE [LARGE SCALE GENOMIC DNA]</scope>
</reference>
<accession>A0ABC9BGN5</accession>
<feature type="signal peptide" evidence="1">
    <location>
        <begin position="1"/>
        <end position="34"/>
    </location>
</feature>
<keyword evidence="4" id="KW-1185">Reference proteome</keyword>
<dbReference type="Proteomes" id="UP001497457">
    <property type="component" value="Chromosome 25rd"/>
</dbReference>
<evidence type="ECO:0000313" key="4">
    <source>
        <dbReference type="Proteomes" id="UP001497457"/>
    </source>
</evidence>